<dbReference type="PROSITE" id="PS50294">
    <property type="entry name" value="WD_REPEATS_REGION"/>
    <property type="match status" value="1"/>
</dbReference>
<dbReference type="PANTHER" id="PTHR44324:SF3">
    <property type="entry name" value="WD REPEAT-CONTAINING PROTEIN 49-LIKE"/>
    <property type="match status" value="1"/>
</dbReference>
<dbReference type="GeneTree" id="ENSGT00940000166249"/>
<dbReference type="Proteomes" id="UP000018467">
    <property type="component" value="Unassembled WGS sequence"/>
</dbReference>
<reference evidence="4" key="2">
    <citation type="journal article" date="2014" name="Nat. Commun.">
        <title>The cavefish genome reveals candidate genes for eye loss.</title>
        <authorList>
            <person name="McGaugh S.E."/>
            <person name="Gross J.B."/>
            <person name="Aken B."/>
            <person name="Blin M."/>
            <person name="Borowsky R."/>
            <person name="Chalopin D."/>
            <person name="Hinaux H."/>
            <person name="Jeffery W.R."/>
            <person name="Keene A."/>
            <person name="Ma L."/>
            <person name="Minx P."/>
            <person name="Murphy D."/>
            <person name="O'Quin K.E."/>
            <person name="Retaux S."/>
            <person name="Rohner N."/>
            <person name="Searle S.M."/>
            <person name="Stahl B.A."/>
            <person name="Tabin C."/>
            <person name="Volff J.N."/>
            <person name="Yoshizawa M."/>
            <person name="Warren W.C."/>
        </authorList>
    </citation>
    <scope>NUCLEOTIDE SEQUENCE [LARGE SCALE GENOMIC DNA]</scope>
    <source>
        <strain evidence="4">female</strain>
    </source>
</reference>
<accession>W5K604</accession>
<dbReference type="PANTHER" id="PTHR44324">
    <property type="entry name" value="WD40 REPEAT DOMAIN 95"/>
    <property type="match status" value="1"/>
</dbReference>
<reference evidence="3" key="4">
    <citation type="submission" date="2025-09" db="UniProtKB">
        <authorList>
            <consortium name="Ensembl"/>
        </authorList>
    </citation>
    <scope>IDENTIFICATION</scope>
</reference>
<dbReference type="InterPro" id="IPR015943">
    <property type="entry name" value="WD40/YVTN_repeat-like_dom_sf"/>
</dbReference>
<evidence type="ECO:0000313" key="4">
    <source>
        <dbReference type="Proteomes" id="UP000018467"/>
    </source>
</evidence>
<reference evidence="3" key="3">
    <citation type="submission" date="2025-08" db="UniProtKB">
        <authorList>
            <consortium name="Ensembl"/>
        </authorList>
    </citation>
    <scope>IDENTIFICATION</scope>
</reference>
<dbReference type="InterPro" id="IPR036322">
    <property type="entry name" value="WD40_repeat_dom_sf"/>
</dbReference>
<dbReference type="eggNOG" id="KOG0266">
    <property type="taxonomic scope" value="Eukaryota"/>
</dbReference>
<feature type="repeat" description="WD" evidence="2">
    <location>
        <begin position="142"/>
        <end position="183"/>
    </location>
</feature>
<keyword evidence="2" id="KW-0853">WD repeat</keyword>
<reference evidence="4" key="1">
    <citation type="submission" date="2013-03" db="EMBL/GenBank/DDBJ databases">
        <authorList>
            <person name="Jeffery W."/>
            <person name="Warren W."/>
            <person name="Wilson R.K."/>
        </authorList>
    </citation>
    <scope>NUCLEOTIDE SEQUENCE</scope>
    <source>
        <strain evidence="4">female</strain>
    </source>
</reference>
<keyword evidence="4" id="KW-1185">Reference proteome</keyword>
<proteinExistence type="predicted"/>
<dbReference type="SUPFAM" id="SSF50960">
    <property type="entry name" value="TolB, C-terminal domain"/>
    <property type="match status" value="1"/>
</dbReference>
<keyword evidence="1" id="KW-0677">Repeat</keyword>
<dbReference type="Pfam" id="PF00400">
    <property type="entry name" value="WD40"/>
    <property type="match status" value="4"/>
</dbReference>
<sequence length="490" mass="54893">RVLSLSRSGILCFDISWSLGLLVTAGLDPALRIWNRYVTSRPAAVLHGHRTTVVDVVIHQTLDKIFSYSKDAVLKMWDICSQQCVKTLSLRFPNIQPACFPEQGSFPLLLSLAAAPVVTACAKSSVVVWDVNTGRKCMELNNAHGQEEITAMTADPSQRRLITAASNGTIKVWSLQNGRPLHKLEAVSDAEVTGVICLHDDQLLAVGWSRLVARYSIGGSHVRDMYVKADVSWKSGRLHSEDILAADHCAGKRLLATGSYDGEIIVWTLDTQRPVARLQRPLPGRVYPPIDRLLFLQKRVEDQQWRNRALLLSSQAGYICWWSICGPTHNHAKFYVPQREDERVNALRTNHDNSLLITGDTTGSIQVWNISQYGLYDGDEQPPLVHTWRAHEEAVVSMEVLEHGKDLFLVSVSVDLNACLWTSCGVCVGSFGQELLWDLNDLHTYRLPLPVCPDPLSRQNKRLVELLHRAGCSLRYEWVFRYSLGQGQSV</sequence>
<feature type="repeat" description="WD" evidence="2">
    <location>
        <begin position="46"/>
        <end position="87"/>
    </location>
</feature>
<dbReference type="Bgee" id="ENSAMXG00000032125">
    <property type="expression patterns" value="Expressed in head kidney and 1 other cell type or tissue"/>
</dbReference>
<protein>
    <submittedName>
        <fullName evidence="3">Si:dkey-202c14.3</fullName>
    </submittedName>
</protein>
<dbReference type="Gene3D" id="2.130.10.10">
    <property type="entry name" value="YVTN repeat-like/Quinoprotein amine dehydrogenase"/>
    <property type="match status" value="3"/>
</dbReference>
<organism evidence="3 4">
    <name type="scientific">Astyanax mexicanus</name>
    <name type="common">Blind cave fish</name>
    <name type="synonym">Astyanax fasciatus mexicanus</name>
    <dbReference type="NCBI Taxonomy" id="7994"/>
    <lineage>
        <taxon>Eukaryota</taxon>
        <taxon>Metazoa</taxon>
        <taxon>Chordata</taxon>
        <taxon>Craniata</taxon>
        <taxon>Vertebrata</taxon>
        <taxon>Euteleostomi</taxon>
        <taxon>Actinopterygii</taxon>
        <taxon>Neopterygii</taxon>
        <taxon>Teleostei</taxon>
        <taxon>Ostariophysi</taxon>
        <taxon>Characiformes</taxon>
        <taxon>Characoidei</taxon>
        <taxon>Acestrorhamphidae</taxon>
        <taxon>Acestrorhamphinae</taxon>
        <taxon>Astyanax</taxon>
    </lineage>
</organism>
<dbReference type="SMART" id="SM00320">
    <property type="entry name" value="WD40"/>
    <property type="match status" value="7"/>
</dbReference>
<feature type="repeat" description="WD" evidence="2">
    <location>
        <begin position="337"/>
        <end position="371"/>
    </location>
</feature>
<dbReference type="SUPFAM" id="SSF50978">
    <property type="entry name" value="WD40 repeat-like"/>
    <property type="match status" value="1"/>
</dbReference>
<evidence type="ECO:0000313" key="3">
    <source>
        <dbReference type="Ensembl" id="ENSAMXP00000003015.2"/>
    </source>
</evidence>
<feature type="repeat" description="WD" evidence="2">
    <location>
        <begin position="236"/>
        <end position="277"/>
    </location>
</feature>
<evidence type="ECO:0000256" key="1">
    <source>
        <dbReference type="ARBA" id="ARBA00022737"/>
    </source>
</evidence>
<dbReference type="Ensembl" id="ENSAMXT00000003015.2">
    <property type="protein sequence ID" value="ENSAMXP00000003015.2"/>
    <property type="gene ID" value="ENSAMXG00000032125.1"/>
</dbReference>
<dbReference type="HOGENOM" id="CLU_006741_3_0_1"/>
<dbReference type="InterPro" id="IPR001680">
    <property type="entry name" value="WD40_rpt"/>
</dbReference>
<name>W5K604_ASTMX</name>
<dbReference type="InterPro" id="IPR051242">
    <property type="entry name" value="WD-EF-hand_domain"/>
</dbReference>
<dbReference type="AlphaFoldDB" id="W5K604"/>
<evidence type="ECO:0000256" key="2">
    <source>
        <dbReference type="PROSITE-ProRule" id="PRU00221"/>
    </source>
</evidence>
<dbReference type="PROSITE" id="PS50082">
    <property type="entry name" value="WD_REPEATS_2"/>
    <property type="match status" value="4"/>
</dbReference>